<dbReference type="InterPro" id="IPR034391">
    <property type="entry name" value="AdoMet-like_SPASM_containing"/>
</dbReference>
<dbReference type="SFLD" id="SFLDS00029">
    <property type="entry name" value="Radical_SAM"/>
    <property type="match status" value="1"/>
</dbReference>
<proteinExistence type="predicted"/>
<dbReference type="PANTHER" id="PTHR11228:SF34">
    <property type="entry name" value="TUNGSTEN-CONTAINING ALDEHYDE FERREDOXIN OXIDOREDUCTASE COFACTOR MODIFYING PROTEIN"/>
    <property type="match status" value="1"/>
</dbReference>
<evidence type="ECO:0000256" key="5">
    <source>
        <dbReference type="ARBA" id="ARBA00023004"/>
    </source>
</evidence>
<evidence type="ECO:0000256" key="1">
    <source>
        <dbReference type="ARBA" id="ARBA00001966"/>
    </source>
</evidence>
<name>A0ABS4KHV8_9FIRM</name>
<dbReference type="CDD" id="cd01335">
    <property type="entry name" value="Radical_SAM"/>
    <property type="match status" value="1"/>
</dbReference>
<dbReference type="InterPro" id="IPR000385">
    <property type="entry name" value="MoaA_NifB_PqqE_Fe-S-bd_CS"/>
</dbReference>
<keyword evidence="2" id="KW-0004">4Fe-4S</keyword>
<organism evidence="8 9">
    <name type="scientific">Acetoanaerobium pronyense</name>
    <dbReference type="NCBI Taxonomy" id="1482736"/>
    <lineage>
        <taxon>Bacteria</taxon>
        <taxon>Bacillati</taxon>
        <taxon>Bacillota</taxon>
        <taxon>Clostridia</taxon>
        <taxon>Peptostreptococcales</taxon>
        <taxon>Filifactoraceae</taxon>
        <taxon>Acetoanaerobium</taxon>
    </lineage>
</organism>
<comment type="caution">
    <text evidence="8">The sequence shown here is derived from an EMBL/GenBank/DDBJ whole genome shotgun (WGS) entry which is preliminary data.</text>
</comment>
<dbReference type="InterPro" id="IPR058240">
    <property type="entry name" value="rSAM_sf"/>
</dbReference>
<dbReference type="SFLD" id="SFLDG01387">
    <property type="entry name" value="BtrN-like_SPASM_domain_contain"/>
    <property type="match status" value="1"/>
</dbReference>
<sequence>MEELGYKIVFPDSFTIRKVYIELTDRCNLNCKMCYRGSWLDQARDMEKGNFDKLVEDLKQVQNLETVVLGGIGEPMFCRYFEEAIHALRDYNIEITTNGTMINENNIELLIDTVNTLTISIDGLSEQFYDIRGTALEDIIESLEMLNQKKKEKKSKTPNIQIQFVGSKDNINEVYGVIKLAGKLKASKFIFSNVIPQSEHYKDKILYKDKGENPEMNILKKNLRTESFRYGMRLLMGNGELKTDRGCDFIDKVSTLITADGNVSPCYRFAHSYKEYVFGREKNVKAHYFGNLKTQSLLDIWNSEEYKRFKYRVHTGNYPSCMDCDLIKGCSYTEDTSEDCYGLTPSCGDCLWARKYVICP</sequence>
<dbReference type="InterPro" id="IPR027604">
    <property type="entry name" value="W_rSAM_matur"/>
</dbReference>
<dbReference type="InterPro" id="IPR023885">
    <property type="entry name" value="4Fe4S-binding_SPASM_dom"/>
</dbReference>
<evidence type="ECO:0000259" key="7">
    <source>
        <dbReference type="PROSITE" id="PS51918"/>
    </source>
</evidence>
<comment type="cofactor">
    <cofactor evidence="1">
        <name>[4Fe-4S] cluster</name>
        <dbReference type="ChEBI" id="CHEBI:49883"/>
    </cofactor>
</comment>
<dbReference type="SFLD" id="SFLDG01067">
    <property type="entry name" value="SPASM/twitch_domain_containing"/>
    <property type="match status" value="1"/>
</dbReference>
<evidence type="ECO:0000313" key="8">
    <source>
        <dbReference type="EMBL" id="MBP2026940.1"/>
    </source>
</evidence>
<reference evidence="8 9" key="1">
    <citation type="submission" date="2021-03" db="EMBL/GenBank/DDBJ databases">
        <title>Genomic Encyclopedia of Type Strains, Phase IV (KMG-IV): sequencing the most valuable type-strain genomes for metagenomic binning, comparative biology and taxonomic classification.</title>
        <authorList>
            <person name="Goeker M."/>
        </authorList>
    </citation>
    <scope>NUCLEOTIDE SEQUENCE [LARGE SCALE GENOMIC DNA]</scope>
    <source>
        <strain evidence="8 9">DSM 27512</strain>
    </source>
</reference>
<dbReference type="CDD" id="cd21121">
    <property type="entry name" value="SPASM_Cmo-like"/>
    <property type="match status" value="1"/>
</dbReference>
<dbReference type="Proteomes" id="UP001314903">
    <property type="component" value="Unassembled WGS sequence"/>
</dbReference>
<keyword evidence="6" id="KW-0411">Iron-sulfur</keyword>
<evidence type="ECO:0000256" key="3">
    <source>
        <dbReference type="ARBA" id="ARBA00022691"/>
    </source>
</evidence>
<dbReference type="InterPro" id="IPR006638">
    <property type="entry name" value="Elp3/MiaA/NifB-like_rSAM"/>
</dbReference>
<dbReference type="SFLD" id="SFLDF00570">
    <property type="entry name" value="tungsten_cofactor_oxidoreducas"/>
    <property type="match status" value="1"/>
</dbReference>
<evidence type="ECO:0000256" key="6">
    <source>
        <dbReference type="ARBA" id="ARBA00023014"/>
    </source>
</evidence>
<keyword evidence="5" id="KW-0408">Iron</keyword>
<evidence type="ECO:0000256" key="4">
    <source>
        <dbReference type="ARBA" id="ARBA00022723"/>
    </source>
</evidence>
<dbReference type="InterPro" id="IPR007197">
    <property type="entry name" value="rSAM"/>
</dbReference>
<dbReference type="PROSITE" id="PS01305">
    <property type="entry name" value="MOAA_NIFB_PQQE"/>
    <property type="match status" value="1"/>
</dbReference>
<protein>
    <submittedName>
        <fullName evidence="8">Tungsten cofactor oxidoreductase radical SAM maturase</fullName>
    </submittedName>
</protein>
<dbReference type="Pfam" id="PF13186">
    <property type="entry name" value="SPASM"/>
    <property type="match status" value="1"/>
</dbReference>
<dbReference type="SUPFAM" id="SSF102114">
    <property type="entry name" value="Radical SAM enzymes"/>
    <property type="match status" value="1"/>
</dbReference>
<feature type="domain" description="Radical SAM core" evidence="7">
    <location>
        <begin position="13"/>
        <end position="229"/>
    </location>
</feature>
<dbReference type="EMBL" id="JAGGLI010000005">
    <property type="protein sequence ID" value="MBP2026940.1"/>
    <property type="molecule type" value="Genomic_DNA"/>
</dbReference>
<dbReference type="SMART" id="SM00729">
    <property type="entry name" value="Elp3"/>
    <property type="match status" value="1"/>
</dbReference>
<keyword evidence="4" id="KW-0479">Metal-binding</keyword>
<dbReference type="InterPro" id="IPR013785">
    <property type="entry name" value="Aldolase_TIM"/>
</dbReference>
<dbReference type="InterPro" id="IPR050377">
    <property type="entry name" value="Radical_SAM_PqqE_MftC-like"/>
</dbReference>
<evidence type="ECO:0000256" key="2">
    <source>
        <dbReference type="ARBA" id="ARBA00022485"/>
    </source>
</evidence>
<dbReference type="Gene3D" id="3.20.20.70">
    <property type="entry name" value="Aldolase class I"/>
    <property type="match status" value="1"/>
</dbReference>
<evidence type="ECO:0000313" key="9">
    <source>
        <dbReference type="Proteomes" id="UP001314903"/>
    </source>
</evidence>
<gene>
    <name evidence="8" type="ORF">J2Z35_000732</name>
</gene>
<dbReference type="NCBIfam" id="TIGR04317">
    <property type="entry name" value="W_rSAM_matur"/>
    <property type="match status" value="1"/>
</dbReference>
<keyword evidence="3" id="KW-0949">S-adenosyl-L-methionine</keyword>
<dbReference type="PANTHER" id="PTHR11228">
    <property type="entry name" value="RADICAL SAM DOMAIN PROTEIN"/>
    <property type="match status" value="1"/>
</dbReference>
<accession>A0ABS4KHV8</accession>
<keyword evidence="9" id="KW-1185">Reference proteome</keyword>
<dbReference type="PROSITE" id="PS51918">
    <property type="entry name" value="RADICAL_SAM"/>
    <property type="match status" value="1"/>
</dbReference>
<dbReference type="Pfam" id="PF04055">
    <property type="entry name" value="Radical_SAM"/>
    <property type="match status" value="1"/>
</dbReference>
<dbReference type="RefSeq" id="WP_209659453.1">
    <property type="nucleotide sequence ID" value="NZ_JAGGLI010000005.1"/>
</dbReference>